<organism evidence="2 3">
    <name type="scientific">Kineococcus radiotolerans</name>
    <dbReference type="NCBI Taxonomy" id="131568"/>
    <lineage>
        <taxon>Bacteria</taxon>
        <taxon>Bacillati</taxon>
        <taxon>Actinomycetota</taxon>
        <taxon>Actinomycetes</taxon>
        <taxon>Kineosporiales</taxon>
        <taxon>Kineosporiaceae</taxon>
        <taxon>Kineococcus</taxon>
    </lineage>
</organism>
<comment type="caution">
    <text evidence="2">The sequence shown here is derived from an EMBL/GenBank/DDBJ whole genome shotgun (WGS) entry which is preliminary data.</text>
</comment>
<feature type="transmembrane region" description="Helical" evidence="1">
    <location>
        <begin position="38"/>
        <end position="59"/>
    </location>
</feature>
<dbReference type="RefSeq" id="WP_183392866.1">
    <property type="nucleotide sequence ID" value="NZ_JACHVY010000006.1"/>
</dbReference>
<evidence type="ECO:0000256" key="1">
    <source>
        <dbReference type="SAM" id="Phobius"/>
    </source>
</evidence>
<feature type="transmembrane region" description="Helical" evidence="1">
    <location>
        <begin position="66"/>
        <end position="84"/>
    </location>
</feature>
<dbReference type="AlphaFoldDB" id="A0A7W4XZD6"/>
<evidence type="ECO:0000313" key="3">
    <source>
        <dbReference type="Proteomes" id="UP000533269"/>
    </source>
</evidence>
<keyword evidence="1" id="KW-0812">Transmembrane</keyword>
<proteinExistence type="predicted"/>
<name>A0A7W4XZD6_KINRA</name>
<dbReference type="Proteomes" id="UP000533269">
    <property type="component" value="Unassembled WGS sequence"/>
</dbReference>
<accession>A0A7W4XZD6</accession>
<reference evidence="2 3" key="1">
    <citation type="submission" date="2020-08" db="EMBL/GenBank/DDBJ databases">
        <title>The Agave Microbiome: Exploring the role of microbial communities in plant adaptations to desert environments.</title>
        <authorList>
            <person name="Partida-Martinez L.P."/>
        </authorList>
    </citation>
    <scope>NUCLEOTIDE SEQUENCE [LARGE SCALE GENOMIC DNA]</scope>
    <source>
        <strain evidence="2 3">AS2.23</strain>
    </source>
</reference>
<evidence type="ECO:0008006" key="4">
    <source>
        <dbReference type="Google" id="ProtNLM"/>
    </source>
</evidence>
<keyword evidence="1" id="KW-0472">Membrane</keyword>
<feature type="transmembrane region" description="Helical" evidence="1">
    <location>
        <begin position="12"/>
        <end position="32"/>
    </location>
</feature>
<protein>
    <recommendedName>
        <fullName evidence="4">Integral membrane protein</fullName>
    </recommendedName>
</protein>
<evidence type="ECO:0000313" key="2">
    <source>
        <dbReference type="EMBL" id="MBB2903240.1"/>
    </source>
</evidence>
<reference evidence="2 3" key="2">
    <citation type="submission" date="2020-08" db="EMBL/GenBank/DDBJ databases">
        <authorList>
            <person name="Partida-Martinez L."/>
            <person name="Huntemann M."/>
            <person name="Clum A."/>
            <person name="Wang J."/>
            <person name="Palaniappan K."/>
            <person name="Ritter S."/>
            <person name="Chen I.-M."/>
            <person name="Stamatis D."/>
            <person name="Reddy T."/>
            <person name="O'Malley R."/>
            <person name="Daum C."/>
            <person name="Shapiro N."/>
            <person name="Ivanova N."/>
            <person name="Kyrpides N."/>
            <person name="Woyke T."/>
        </authorList>
    </citation>
    <scope>NUCLEOTIDE SEQUENCE [LARGE SCALE GENOMIC DNA]</scope>
    <source>
        <strain evidence="2 3">AS2.23</strain>
    </source>
</reference>
<gene>
    <name evidence="2" type="ORF">FHR75_004082</name>
</gene>
<feature type="transmembrane region" description="Helical" evidence="1">
    <location>
        <begin position="90"/>
        <end position="112"/>
    </location>
</feature>
<dbReference type="EMBL" id="JACHVY010000006">
    <property type="protein sequence ID" value="MBB2903240.1"/>
    <property type="molecule type" value="Genomic_DNA"/>
</dbReference>
<keyword evidence="1" id="KW-1133">Transmembrane helix</keyword>
<sequence length="126" mass="12849">MRGERLGIVSLRLDAFYCVLVGLLVAASAAVSAPHVGLAAPVVATLGVVVVAWGVLVWVLTSRLPLVRALQLVAAANVVAALGLTVVSTWLVGVVVVLTVVVVAVDVAAFAATQGVARRRLLQSSC</sequence>